<dbReference type="Pfam" id="PF13490">
    <property type="entry name" value="zf-HC2"/>
    <property type="match status" value="1"/>
</dbReference>
<comment type="similarity">
    <text evidence="1">Belongs to the zinc-associated anti-sigma factor (ZAS) superfamily. Anti-sigma-W factor family.</text>
</comment>
<organism evidence="7 8">
    <name type="scientific">Ureibacillus terrenus</name>
    <dbReference type="NCBI Taxonomy" id="118246"/>
    <lineage>
        <taxon>Bacteria</taxon>
        <taxon>Bacillati</taxon>
        <taxon>Bacillota</taxon>
        <taxon>Bacilli</taxon>
        <taxon>Bacillales</taxon>
        <taxon>Caryophanaceae</taxon>
        <taxon>Ureibacillus</taxon>
    </lineage>
</organism>
<feature type="domain" description="Putative zinc-finger" evidence="4">
    <location>
        <begin position="3"/>
        <end position="36"/>
    </location>
</feature>
<evidence type="ECO:0000256" key="2">
    <source>
        <dbReference type="ARBA" id="ARBA00024438"/>
    </source>
</evidence>
<dbReference type="InterPro" id="IPR027383">
    <property type="entry name" value="Znf_put"/>
</dbReference>
<evidence type="ECO:0000259" key="6">
    <source>
        <dbReference type="Pfam" id="PF13800"/>
    </source>
</evidence>
<dbReference type="Pfam" id="PF13800">
    <property type="entry name" value="Sigma_reg_N"/>
    <property type="match status" value="1"/>
</dbReference>
<dbReference type="InterPro" id="IPR041916">
    <property type="entry name" value="Anti_sigma_zinc_sf"/>
</dbReference>
<evidence type="ECO:0000259" key="5">
    <source>
        <dbReference type="Pfam" id="PF13791"/>
    </source>
</evidence>
<proteinExistence type="inferred from homology"/>
<accession>A0A540V5N7</accession>
<feature type="domain" description="Sigma factor regulator C-terminal" evidence="5">
    <location>
        <begin position="213"/>
        <end position="370"/>
    </location>
</feature>
<keyword evidence="8" id="KW-1185">Reference proteome</keyword>
<evidence type="ECO:0000256" key="3">
    <source>
        <dbReference type="SAM" id="Phobius"/>
    </source>
</evidence>
<dbReference type="OrthoDB" id="2730366at2"/>
<protein>
    <recommendedName>
        <fullName evidence="2">Anti-sigma-W factor RsiW</fullName>
    </recommendedName>
</protein>
<evidence type="ECO:0000313" key="7">
    <source>
        <dbReference type="EMBL" id="TQE92028.1"/>
    </source>
</evidence>
<evidence type="ECO:0000256" key="1">
    <source>
        <dbReference type="ARBA" id="ARBA00024353"/>
    </source>
</evidence>
<dbReference type="AlphaFoldDB" id="A0A540V5N7"/>
<feature type="transmembrane region" description="Helical" evidence="3">
    <location>
        <begin position="77"/>
        <end position="105"/>
    </location>
</feature>
<keyword evidence="3" id="KW-0812">Transmembrane</keyword>
<dbReference type="InterPro" id="IPR025672">
    <property type="entry name" value="Sigma_reg_C_dom"/>
</dbReference>
<dbReference type="Proteomes" id="UP000315753">
    <property type="component" value="Unassembled WGS sequence"/>
</dbReference>
<dbReference type="Gene3D" id="1.10.10.1320">
    <property type="entry name" value="Anti-sigma factor, zinc-finger domain"/>
    <property type="match status" value="1"/>
</dbReference>
<keyword evidence="3" id="KW-1133">Transmembrane helix</keyword>
<keyword evidence="3" id="KW-0472">Membrane</keyword>
<dbReference type="EMBL" id="VIGD01000002">
    <property type="protein sequence ID" value="TQE92028.1"/>
    <property type="molecule type" value="Genomic_DNA"/>
</dbReference>
<dbReference type="InterPro" id="IPR029101">
    <property type="entry name" value="Sigma_reg_N"/>
</dbReference>
<evidence type="ECO:0000259" key="4">
    <source>
        <dbReference type="Pfam" id="PF13490"/>
    </source>
</evidence>
<feature type="domain" description="Sigma factor regulator N-terminal" evidence="6">
    <location>
        <begin position="65"/>
        <end position="153"/>
    </location>
</feature>
<reference evidence="7 8" key="1">
    <citation type="submission" date="2019-06" db="EMBL/GenBank/DDBJ databases">
        <title>Genome sequence of Ureibacillus terrenus.</title>
        <authorList>
            <person name="Maclea K.S."/>
            <person name="Simoes M."/>
        </authorList>
    </citation>
    <scope>NUCLEOTIDE SEQUENCE [LARGE SCALE GENOMIC DNA]</scope>
    <source>
        <strain evidence="7 8">ATCC BAA-384</strain>
    </source>
</reference>
<name>A0A540V5N7_9BACL</name>
<gene>
    <name evidence="7" type="ORF">FKZ59_02755</name>
</gene>
<evidence type="ECO:0000313" key="8">
    <source>
        <dbReference type="Proteomes" id="UP000315753"/>
    </source>
</evidence>
<dbReference type="Pfam" id="PF13791">
    <property type="entry name" value="Sigma_reg_C"/>
    <property type="match status" value="1"/>
</dbReference>
<comment type="caution">
    <text evidence="7">The sequence shown here is derived from an EMBL/GenBank/DDBJ whole genome shotgun (WGS) entry which is preliminary data.</text>
</comment>
<dbReference type="RefSeq" id="WP_141601204.1">
    <property type="nucleotide sequence ID" value="NZ_JARMSB010000008.1"/>
</dbReference>
<sequence>MKCEETRKKLDAYLHGTCTPEEERAIEEHLHTCGECGRYMEEHLKRQASPDADPAIPELSREEQRKIVRKAKWKNRFATSIVVFNIFIIISLISMMATGIIYAFIGTDANRVIQTAVQMTMPNVYSDAGGTNIKVFFNADLEGSLQKRVGSEERYVGKYHGKMILNHLNFSREWVDGRYDLDLYFLHPQVFASQQEEEKESYRRGANETWEALKMLPEGTVSELAVSLDDVYSFDEMYQILKDYDVEIVWYAVDTGTEEERDSHLLSMGETLWGIHEYALHSLVEEDVYQEKGDGHIREKAFKNGLALLAEHERWAEKVIWNYDETSIKDIQKYVDEHGVKCYGAVLTGPTKELLKLAGNEHVIYAALGEVDFWNWYNKDAGGALYH</sequence>